<sequence length="128" mass="14629">MRLPNTVTIDSVYEKNFLSPNSVVEAVVVDVTFFQMRRYNLLVTFHCYVSLLYQRKKLDASDLLYEDIFNKGKKDYFIASREWNELCVYHPFFVLLIHCSQTTEGEVSCGKVSLGSLMSHPCALSASG</sequence>
<dbReference type="InterPro" id="IPR035201">
    <property type="entry name" value="Cdc24_OB1"/>
</dbReference>
<evidence type="ECO:0000313" key="2">
    <source>
        <dbReference type="EMBL" id="WOK95821.1"/>
    </source>
</evidence>
<feature type="domain" description="Cell division control protein 24 OB" evidence="1">
    <location>
        <begin position="2"/>
        <end position="33"/>
    </location>
</feature>
<accession>A0AAQ3JTR0</accession>
<evidence type="ECO:0000259" key="1">
    <source>
        <dbReference type="Pfam" id="PF17246"/>
    </source>
</evidence>
<dbReference type="Proteomes" id="UP001327560">
    <property type="component" value="Chromosome 2"/>
</dbReference>
<keyword evidence="3" id="KW-1185">Reference proteome</keyword>
<proteinExistence type="predicted"/>
<evidence type="ECO:0000313" key="3">
    <source>
        <dbReference type="Proteomes" id="UP001327560"/>
    </source>
</evidence>
<protein>
    <recommendedName>
        <fullName evidence="1">Cell division control protein 24 OB domain-containing protein</fullName>
    </recommendedName>
</protein>
<dbReference type="AlphaFoldDB" id="A0AAQ3JTR0"/>
<reference evidence="2 3" key="1">
    <citation type="submission" date="2023-10" db="EMBL/GenBank/DDBJ databases">
        <title>Chromosome-scale genome assembly provides insights into flower coloration mechanisms of Canna indica.</title>
        <authorList>
            <person name="Li C."/>
        </authorList>
    </citation>
    <scope>NUCLEOTIDE SEQUENCE [LARGE SCALE GENOMIC DNA]</scope>
    <source>
        <tissue evidence="2">Flower</tissue>
    </source>
</reference>
<gene>
    <name evidence="2" type="ORF">Cni_G04528</name>
</gene>
<dbReference type="Pfam" id="PF17246">
    <property type="entry name" value="CDC24_OB1"/>
    <property type="match status" value="1"/>
</dbReference>
<dbReference type="EMBL" id="CP136891">
    <property type="protein sequence ID" value="WOK95821.1"/>
    <property type="molecule type" value="Genomic_DNA"/>
</dbReference>
<organism evidence="2 3">
    <name type="scientific">Canna indica</name>
    <name type="common">Indian-shot</name>
    <dbReference type="NCBI Taxonomy" id="4628"/>
    <lineage>
        <taxon>Eukaryota</taxon>
        <taxon>Viridiplantae</taxon>
        <taxon>Streptophyta</taxon>
        <taxon>Embryophyta</taxon>
        <taxon>Tracheophyta</taxon>
        <taxon>Spermatophyta</taxon>
        <taxon>Magnoliopsida</taxon>
        <taxon>Liliopsida</taxon>
        <taxon>Zingiberales</taxon>
        <taxon>Cannaceae</taxon>
        <taxon>Canna</taxon>
    </lineage>
</organism>
<name>A0AAQ3JTR0_9LILI</name>